<dbReference type="PROSITE" id="PS01035">
    <property type="entry name" value="PTS_EIIB_TYPE_1_CYS"/>
    <property type="match status" value="1"/>
</dbReference>
<accession>A0ABZ0Q5D3</accession>
<evidence type="ECO:0000313" key="17">
    <source>
        <dbReference type="Proteomes" id="UP001302696"/>
    </source>
</evidence>
<feature type="transmembrane region" description="Helical" evidence="12">
    <location>
        <begin position="350"/>
        <end position="370"/>
    </location>
</feature>
<dbReference type="PANTHER" id="PTHR30175">
    <property type="entry name" value="PHOSPHOTRANSFERASE SYSTEM TRANSPORT PROTEIN"/>
    <property type="match status" value="1"/>
</dbReference>
<dbReference type="InterPro" id="IPR050558">
    <property type="entry name" value="PTS_Sugar-Specific_Components"/>
</dbReference>
<dbReference type="InterPro" id="IPR013013">
    <property type="entry name" value="PTS_EIIC_1"/>
</dbReference>
<feature type="transmembrane region" description="Helical" evidence="12">
    <location>
        <begin position="450"/>
        <end position="473"/>
    </location>
</feature>
<dbReference type="PROSITE" id="PS51098">
    <property type="entry name" value="PTS_EIIB_TYPE_1"/>
    <property type="match status" value="1"/>
</dbReference>
<evidence type="ECO:0000256" key="9">
    <source>
        <dbReference type="ARBA" id="ARBA00022989"/>
    </source>
</evidence>
<keyword evidence="9 12" id="KW-1133">Transmembrane helix</keyword>
<feature type="transmembrane region" description="Helical" evidence="12">
    <location>
        <begin position="201"/>
        <end position="220"/>
    </location>
</feature>
<evidence type="ECO:0000256" key="12">
    <source>
        <dbReference type="SAM" id="Phobius"/>
    </source>
</evidence>
<keyword evidence="6" id="KW-0598">Phosphotransferase system</keyword>
<dbReference type="Pfam" id="PF02378">
    <property type="entry name" value="PTS_EIIC"/>
    <property type="match status" value="1"/>
</dbReference>
<dbReference type="SUPFAM" id="SSF55604">
    <property type="entry name" value="Glucose permease domain IIB"/>
    <property type="match status" value="1"/>
</dbReference>
<evidence type="ECO:0000256" key="2">
    <source>
        <dbReference type="ARBA" id="ARBA00022448"/>
    </source>
</evidence>
<dbReference type="EMBL" id="CP104778">
    <property type="protein sequence ID" value="WPC21899.1"/>
    <property type="molecule type" value="Genomic_DNA"/>
</dbReference>
<evidence type="ECO:0000259" key="14">
    <source>
        <dbReference type="PROSITE" id="PS51098"/>
    </source>
</evidence>
<keyword evidence="3" id="KW-1003">Cell membrane</keyword>
<feature type="active site" description="Phosphocysteine intermediate; for EIIB activity" evidence="11">
    <location>
        <position position="29"/>
    </location>
</feature>
<name>A0ABZ0Q5D3_9LACO</name>
<feature type="transmembrane region" description="Helical" evidence="12">
    <location>
        <begin position="137"/>
        <end position="162"/>
    </location>
</feature>
<proteinExistence type="predicted"/>
<evidence type="ECO:0000256" key="1">
    <source>
        <dbReference type="ARBA" id="ARBA00004651"/>
    </source>
</evidence>
<feature type="domain" description="PTS EIIA type-1" evidence="13">
    <location>
        <begin position="535"/>
        <end position="640"/>
    </location>
</feature>
<dbReference type="InterPro" id="IPR001996">
    <property type="entry name" value="PTS_IIB_1"/>
</dbReference>
<dbReference type="PROSITE" id="PS51093">
    <property type="entry name" value="PTS_EIIA_TYPE_1"/>
    <property type="match status" value="1"/>
</dbReference>
<evidence type="ECO:0000256" key="6">
    <source>
        <dbReference type="ARBA" id="ARBA00022683"/>
    </source>
</evidence>
<evidence type="ECO:0000256" key="5">
    <source>
        <dbReference type="ARBA" id="ARBA00022679"/>
    </source>
</evidence>
<comment type="subcellular location">
    <subcellularLocation>
        <location evidence="1">Cell membrane</location>
        <topology evidence="1">Multi-pass membrane protein</topology>
    </subcellularLocation>
</comment>
<evidence type="ECO:0000256" key="11">
    <source>
        <dbReference type="PROSITE-ProRule" id="PRU00421"/>
    </source>
</evidence>
<feature type="transmembrane region" description="Helical" evidence="12">
    <location>
        <begin position="382"/>
        <end position="403"/>
    </location>
</feature>
<dbReference type="PROSITE" id="PS51103">
    <property type="entry name" value="PTS_EIIC_TYPE_1"/>
    <property type="match status" value="1"/>
</dbReference>
<dbReference type="Pfam" id="PF00358">
    <property type="entry name" value="PTS_EIIA_1"/>
    <property type="match status" value="1"/>
</dbReference>
<feature type="transmembrane region" description="Helical" evidence="12">
    <location>
        <begin position="307"/>
        <end position="330"/>
    </location>
</feature>
<dbReference type="Gene3D" id="3.30.1360.60">
    <property type="entry name" value="Glucose permease domain IIB"/>
    <property type="match status" value="1"/>
</dbReference>
<evidence type="ECO:0000256" key="3">
    <source>
        <dbReference type="ARBA" id="ARBA00022475"/>
    </source>
</evidence>
<keyword evidence="8" id="KW-0418">Kinase</keyword>
<evidence type="ECO:0000313" key="16">
    <source>
        <dbReference type="EMBL" id="WPC21899.1"/>
    </source>
</evidence>
<evidence type="ECO:0000259" key="13">
    <source>
        <dbReference type="PROSITE" id="PS51093"/>
    </source>
</evidence>
<dbReference type="InterPro" id="IPR003352">
    <property type="entry name" value="PTS_EIIC"/>
</dbReference>
<sequence>MAEEKIDRIAREIYENVGGPGNVDKLIHCMTRVRMTIIDKDKVDMEDLKKIDGVLGVVDDDTLQVVVGPGTVNKVAQVMVDQVGVKLGEPFPDDAGKNDHLTDKEMVEAKAARVKAEQKAKQKQTPIKRVLKSISNIFIPLIPAFVGAGLIGGIAAVLSNMLVAGDIGKSWSDFIMIMKVIQNGVFSYLAIYVGINSANEFGATPGLGGVIGAVTLLSGVTPEAPLHNIFNGSALSAGQGGIIGVIFAVWILSLVEKKMHQWVPDSIDIIITPTVSLFIVGIFTIFLVMPVAGVISTSLVGAIEWVLNVGGAFSGFVLGALFLPMVMFGLHQILTPIHIEMINKTGMTPLLPILAMAGGGQVGAAIALWIRCHRNHKLTNMIKGALPVGILGIGEPLIYGVTLPLGKPFITACIGGGIGGAVIGGLGNIGAIAIGPSGVALIPLINNGKWLGYVAGLLAAYLGGFIATFFFGIPKDAIDPEAVAVAGDTTVSEADTDTSETQTVAQTVAQTTARTSDTVTAPVEGQQIPVNEVSDPIMAQETMGKSIAVKPNDDSPIYAPVNGKVMFVADTSHAIGYTSDAGEEVLVHIGIDTVNLKGQYFDLTAKPGDVVTRGQIVGKVDWTAVAKAGYDTVTLAIITNSQEFTIDKNSDETTVEKATVVMNTTPAS</sequence>
<feature type="transmembrane region" description="Helical" evidence="12">
    <location>
        <begin position="174"/>
        <end position="195"/>
    </location>
</feature>
<evidence type="ECO:0000256" key="10">
    <source>
        <dbReference type="ARBA" id="ARBA00023136"/>
    </source>
</evidence>
<feature type="domain" description="PTS EIIC type-1" evidence="15">
    <location>
        <begin position="132"/>
        <end position="487"/>
    </location>
</feature>
<feature type="transmembrane region" description="Helical" evidence="12">
    <location>
        <begin position="232"/>
        <end position="255"/>
    </location>
</feature>
<gene>
    <name evidence="16" type="ORF">N6G96_01420</name>
</gene>
<organism evidence="16 17">
    <name type="scientific">Pediococcus inopinatus</name>
    <dbReference type="NCBI Taxonomy" id="114090"/>
    <lineage>
        <taxon>Bacteria</taxon>
        <taxon>Bacillati</taxon>
        <taxon>Bacillota</taxon>
        <taxon>Bacilli</taxon>
        <taxon>Lactobacillales</taxon>
        <taxon>Lactobacillaceae</taxon>
        <taxon>Pediococcus</taxon>
    </lineage>
</organism>
<dbReference type="InterPro" id="IPR011055">
    <property type="entry name" value="Dup_hybrid_motif"/>
</dbReference>
<dbReference type="NCBIfam" id="TIGR00830">
    <property type="entry name" value="PTBA"/>
    <property type="match status" value="1"/>
</dbReference>
<keyword evidence="2" id="KW-0813">Transport</keyword>
<keyword evidence="7 12" id="KW-0812">Transmembrane</keyword>
<dbReference type="InterPro" id="IPR001127">
    <property type="entry name" value="PTS_EIIA_1_perm"/>
</dbReference>
<evidence type="ECO:0000259" key="15">
    <source>
        <dbReference type="PROSITE" id="PS51103"/>
    </source>
</evidence>
<dbReference type="CDD" id="cd00212">
    <property type="entry name" value="PTS_IIB_glc"/>
    <property type="match status" value="1"/>
</dbReference>
<dbReference type="SUPFAM" id="SSF51261">
    <property type="entry name" value="Duplicated hybrid motif"/>
    <property type="match status" value="1"/>
</dbReference>
<evidence type="ECO:0000256" key="8">
    <source>
        <dbReference type="ARBA" id="ARBA00022777"/>
    </source>
</evidence>
<evidence type="ECO:0000256" key="4">
    <source>
        <dbReference type="ARBA" id="ARBA00022597"/>
    </source>
</evidence>
<evidence type="ECO:0000256" key="7">
    <source>
        <dbReference type="ARBA" id="ARBA00022692"/>
    </source>
</evidence>
<dbReference type="RefSeq" id="WP_082854837.1">
    <property type="nucleotide sequence ID" value="NZ_BBIM01000027.1"/>
</dbReference>
<feature type="transmembrane region" description="Helical" evidence="12">
    <location>
        <begin position="409"/>
        <end position="429"/>
    </location>
</feature>
<keyword evidence="10 12" id="KW-0472">Membrane</keyword>
<dbReference type="Pfam" id="PF00367">
    <property type="entry name" value="PTS_EIIB"/>
    <property type="match status" value="1"/>
</dbReference>
<feature type="transmembrane region" description="Helical" evidence="12">
    <location>
        <begin position="275"/>
        <end position="295"/>
    </location>
</feature>
<dbReference type="PANTHER" id="PTHR30175:SF3">
    <property type="entry name" value="PTS SYSTEM N-ACETYLMURAMIC ACID-SPECIFIC EIIBC COMPONENT"/>
    <property type="match status" value="1"/>
</dbReference>
<dbReference type="InterPro" id="IPR018113">
    <property type="entry name" value="PTrfase_EIIB_Cys"/>
</dbReference>
<dbReference type="Proteomes" id="UP001302696">
    <property type="component" value="Chromosome"/>
</dbReference>
<protein>
    <submittedName>
        <fullName evidence="16">Glucose PTS transporter subunit IIA</fullName>
    </submittedName>
</protein>
<dbReference type="PROSITE" id="PS00371">
    <property type="entry name" value="PTS_EIIA_TYPE_1_HIS"/>
    <property type="match status" value="1"/>
</dbReference>
<reference evidence="17" key="1">
    <citation type="submission" date="2024-06" db="EMBL/GenBank/DDBJ databases">
        <authorList>
            <person name="Chang H.C."/>
            <person name="Mun S.Y."/>
        </authorList>
    </citation>
    <scope>NUCLEOTIDE SEQUENCE [LARGE SCALE GENOMIC DNA]</scope>
    <source>
        <strain evidence="17">KT1</strain>
    </source>
</reference>
<keyword evidence="5" id="KW-0808">Transferase</keyword>
<keyword evidence="17" id="KW-1185">Reference proteome</keyword>
<keyword evidence="4" id="KW-0762">Sugar transport</keyword>
<dbReference type="Gene3D" id="2.70.70.10">
    <property type="entry name" value="Glucose Permease (Domain IIA)"/>
    <property type="match status" value="1"/>
</dbReference>
<feature type="domain" description="PTS EIIB type-1" evidence="14">
    <location>
        <begin position="7"/>
        <end position="89"/>
    </location>
</feature>
<dbReference type="InterPro" id="IPR036878">
    <property type="entry name" value="Glu_permease_IIB"/>
</dbReference>